<keyword evidence="1" id="KW-0378">Hydrolase</keyword>
<evidence type="ECO:0000313" key="4">
    <source>
        <dbReference type="EMBL" id="MRX76985.1"/>
    </source>
</evidence>
<dbReference type="EMBL" id="WKKH01000018">
    <property type="protein sequence ID" value="MRX76985.1"/>
    <property type="molecule type" value="Genomic_DNA"/>
</dbReference>
<name>A0A7K0FZP1_9SPHI</name>
<protein>
    <submittedName>
        <fullName evidence="4">Prolyl oligopeptidase family serine peptidase</fullName>
    </submittedName>
</protein>
<feature type="signal peptide" evidence="2">
    <location>
        <begin position="1"/>
        <end position="19"/>
    </location>
</feature>
<keyword evidence="2" id="KW-0732">Signal</keyword>
<sequence length="304" mass="33126">MLKHCTFFLLLLTSFAANSQAIIPLYTSSIPGAKSSSVIEKIETTADGKVQVTGVTVPTLTMYLPEKEKANGAAIIICPGGGYGFLAMSLEGYSSAQEFQKMGIAAFVLKYRLPNDNIMENKETGPLQDAQQAIKLIRSQAKKWNIDTAKVGVIGFSAGGHLASTLGTHFDRPVVPNLSSVSLRPNFMMLLYPVISFDQTIAHLGSRTKLIGNSPTAAMINTYSNETQVTPQTPPTFIVHASNDGWVKVDNSLIFYQALLKNKVPVEMHLYTKGGHGFGLNNNSTKDLWIDRCHNWLLASGFIK</sequence>
<comment type="caution">
    <text evidence="4">The sequence shown here is derived from an EMBL/GenBank/DDBJ whole genome shotgun (WGS) entry which is preliminary data.</text>
</comment>
<accession>A0A7K0FZP1</accession>
<dbReference type="GO" id="GO:0016787">
    <property type="term" value="F:hydrolase activity"/>
    <property type="evidence" value="ECO:0007669"/>
    <property type="project" value="UniProtKB-KW"/>
</dbReference>
<dbReference type="AlphaFoldDB" id="A0A7K0FZP1"/>
<dbReference type="InterPro" id="IPR049492">
    <property type="entry name" value="BD-FAE-like_dom"/>
</dbReference>
<dbReference type="PANTHER" id="PTHR48081">
    <property type="entry name" value="AB HYDROLASE SUPERFAMILY PROTEIN C4A8.06C"/>
    <property type="match status" value="1"/>
</dbReference>
<keyword evidence="5" id="KW-1185">Reference proteome</keyword>
<feature type="domain" description="BD-FAE-like" evidence="3">
    <location>
        <begin position="61"/>
        <end position="259"/>
    </location>
</feature>
<evidence type="ECO:0000259" key="3">
    <source>
        <dbReference type="Pfam" id="PF20434"/>
    </source>
</evidence>
<gene>
    <name evidence="4" type="ORF">GJU39_12900</name>
</gene>
<organism evidence="4 5">
    <name type="scientific">Pedobacter petrophilus</name>
    <dbReference type="NCBI Taxonomy" id="1908241"/>
    <lineage>
        <taxon>Bacteria</taxon>
        <taxon>Pseudomonadati</taxon>
        <taxon>Bacteroidota</taxon>
        <taxon>Sphingobacteriia</taxon>
        <taxon>Sphingobacteriales</taxon>
        <taxon>Sphingobacteriaceae</taxon>
        <taxon>Pedobacter</taxon>
    </lineage>
</organism>
<dbReference type="OrthoDB" id="9794725at2"/>
<dbReference type="InterPro" id="IPR050300">
    <property type="entry name" value="GDXG_lipolytic_enzyme"/>
</dbReference>
<evidence type="ECO:0000256" key="2">
    <source>
        <dbReference type="SAM" id="SignalP"/>
    </source>
</evidence>
<dbReference type="InterPro" id="IPR029058">
    <property type="entry name" value="AB_hydrolase_fold"/>
</dbReference>
<feature type="chain" id="PRO_5029809944" evidence="2">
    <location>
        <begin position="20"/>
        <end position="304"/>
    </location>
</feature>
<dbReference type="Pfam" id="PF20434">
    <property type="entry name" value="BD-FAE"/>
    <property type="match status" value="1"/>
</dbReference>
<evidence type="ECO:0000256" key="1">
    <source>
        <dbReference type="ARBA" id="ARBA00022801"/>
    </source>
</evidence>
<proteinExistence type="predicted"/>
<dbReference type="Gene3D" id="3.40.50.1820">
    <property type="entry name" value="alpha/beta hydrolase"/>
    <property type="match status" value="1"/>
</dbReference>
<dbReference type="PANTHER" id="PTHR48081:SF6">
    <property type="entry name" value="PEPTIDASE S9 PROLYL OLIGOPEPTIDASE CATALYTIC DOMAIN-CONTAINING PROTEIN"/>
    <property type="match status" value="1"/>
</dbReference>
<dbReference type="Proteomes" id="UP000487757">
    <property type="component" value="Unassembled WGS sequence"/>
</dbReference>
<dbReference type="SUPFAM" id="SSF53474">
    <property type="entry name" value="alpha/beta-Hydrolases"/>
    <property type="match status" value="1"/>
</dbReference>
<evidence type="ECO:0000313" key="5">
    <source>
        <dbReference type="Proteomes" id="UP000487757"/>
    </source>
</evidence>
<reference evidence="4 5" key="1">
    <citation type="submission" date="2019-11" db="EMBL/GenBank/DDBJ databases">
        <title>Pedobacter petrophilus genome.</title>
        <authorList>
            <person name="Feldbauer M.J."/>
            <person name="Newman J.D."/>
        </authorList>
    </citation>
    <scope>NUCLEOTIDE SEQUENCE [LARGE SCALE GENOMIC DNA]</scope>
    <source>
        <strain evidence="4 5">LMG 29686</strain>
    </source>
</reference>